<dbReference type="InterPro" id="IPR019243">
    <property type="entry name" value="DUF2202"/>
</dbReference>
<proteinExistence type="predicted"/>
<dbReference type="PROSITE" id="PS51257">
    <property type="entry name" value="PROKAR_LIPOPROTEIN"/>
    <property type="match status" value="1"/>
</dbReference>
<dbReference type="Gene3D" id="1.20.1260.10">
    <property type="match status" value="1"/>
</dbReference>
<feature type="chain" id="PRO_5037193224" evidence="1">
    <location>
        <begin position="25"/>
        <end position="518"/>
    </location>
</feature>
<evidence type="ECO:0000259" key="2">
    <source>
        <dbReference type="Pfam" id="PF09968"/>
    </source>
</evidence>
<dbReference type="InterPro" id="IPR012347">
    <property type="entry name" value="Ferritin-like"/>
</dbReference>
<reference evidence="3" key="1">
    <citation type="submission" date="2019-11" db="EMBL/GenBank/DDBJ databases">
        <authorList>
            <person name="Kojima H."/>
        </authorList>
    </citation>
    <scope>NUCLEOTIDE SEQUENCE</scope>
    <source>
        <strain evidence="3">H1576</strain>
    </source>
</reference>
<gene>
    <name evidence="3" type="ORF">GJV85_00080</name>
</gene>
<dbReference type="Proteomes" id="UP000671852">
    <property type="component" value="Chromosome"/>
</dbReference>
<protein>
    <submittedName>
        <fullName evidence="3">DUF2202 domain-containing protein</fullName>
    </submittedName>
</protein>
<sequence length="518" mass="57272">MKNLTLASLSLVAIISLSGCGSSAQSALDSTNTDTITGYAVDPELVNAKVFVDANSNGTYDEGELLTYTDENGLYTLNIPTEDLDKAIIVTEGFDKATKKKFMGKFSALIETDATTQNITPLTTLVHNYKLQNSTQTLAEIKLQIASTLGVSVEDLDSNPVDLGNENILKIAMELEYISAYIEEKDSDADVYAEYAQASTNGANMEILMLNALDRNRQRLEPLDEDKLKDFHSELQKLQTNGFTGYTLALTIDNIHNKISDANESSALDDDIYDDEDMVVLESELSFEMGQREANQDMQNGGNDFNLSAYPESTLDEATKYTLAYMWNEERLAYDMYNALFALYPEQKSFINIATRSEAKHIDIVESLVERYDLNITNLVDYSVNYSEEELRSFAPGTYSLPVIQNLYDDLYTKGQTDMQSALEVGCIIEVVDVNDLRADIQTATANNSADVVAAFNVLLNGSYSHYWSYNGALINLGVAEGCGILGSEYAKTTEDYPVAESNATEGETAKRLRKGKQ</sequence>
<evidence type="ECO:0000313" key="4">
    <source>
        <dbReference type="Proteomes" id="UP000671852"/>
    </source>
</evidence>
<organism evidence="3 4">
    <name type="scientific">Sulfurimonas aquatica</name>
    <dbReference type="NCBI Taxonomy" id="2672570"/>
    <lineage>
        <taxon>Bacteria</taxon>
        <taxon>Pseudomonadati</taxon>
        <taxon>Campylobacterota</taxon>
        <taxon>Epsilonproteobacteria</taxon>
        <taxon>Campylobacterales</taxon>
        <taxon>Sulfurimonadaceae</taxon>
        <taxon>Sulfurimonas</taxon>
    </lineage>
</organism>
<reference evidence="3" key="2">
    <citation type="submission" date="2021-04" db="EMBL/GenBank/DDBJ databases">
        <title>Isolation and characterization of a novel species of the genus Sulfurimonas.</title>
        <authorList>
            <person name="Fukui M."/>
        </authorList>
    </citation>
    <scope>NUCLEOTIDE SEQUENCE</scope>
    <source>
        <strain evidence="3">H1576</strain>
    </source>
</reference>
<evidence type="ECO:0000256" key="1">
    <source>
        <dbReference type="SAM" id="SignalP"/>
    </source>
</evidence>
<keyword evidence="4" id="KW-1185">Reference proteome</keyword>
<feature type="signal peptide" evidence="1">
    <location>
        <begin position="1"/>
        <end position="24"/>
    </location>
</feature>
<dbReference type="RefSeq" id="WP_207561857.1">
    <property type="nucleotide sequence ID" value="NZ_CP046072.1"/>
</dbReference>
<dbReference type="KEGG" id="saqt:GJV85_00080"/>
<dbReference type="AlphaFoldDB" id="A0A975AXV9"/>
<evidence type="ECO:0000313" key="3">
    <source>
        <dbReference type="EMBL" id="QSZ40579.1"/>
    </source>
</evidence>
<feature type="domain" description="DUF2202" evidence="2">
    <location>
        <begin position="322"/>
        <end position="474"/>
    </location>
</feature>
<keyword evidence="1" id="KW-0732">Signal</keyword>
<accession>A0A975AXV9</accession>
<dbReference type="Pfam" id="PF09968">
    <property type="entry name" value="DUF2202"/>
    <property type="match status" value="1"/>
</dbReference>
<name>A0A975AXV9_9BACT</name>
<dbReference type="EMBL" id="CP046072">
    <property type="protein sequence ID" value="QSZ40579.1"/>
    <property type="molecule type" value="Genomic_DNA"/>
</dbReference>